<keyword evidence="2" id="KW-1185">Reference proteome</keyword>
<proteinExistence type="predicted"/>
<accession>A0ACB9MZZ9</accession>
<evidence type="ECO:0000313" key="1">
    <source>
        <dbReference type="EMBL" id="KAI4329707.1"/>
    </source>
</evidence>
<protein>
    <submittedName>
        <fullName evidence="1">Uncharacterized protein</fullName>
    </submittedName>
</protein>
<gene>
    <name evidence="1" type="ORF">MLD38_028061</name>
</gene>
<dbReference type="EMBL" id="CM042887">
    <property type="protein sequence ID" value="KAI4329707.1"/>
    <property type="molecule type" value="Genomic_DNA"/>
</dbReference>
<sequence>MGPRGYCPRKRPSGLAEALSNAACEWLLIFLLFVDSFLTFVVMKFARYCKLEAPCFLCTRLNRVVARLIDTVGYYDFICGHHKLEVSSLVFCYSHRNLAIGSGMCEDCLFSIDTQNQANTSNQENNLSFLLYKLGLSLLACSFENSSCSRDPASSASNMEARFCSCCQRPWTAREKVQKLLRLKPCSNRNDNGGCSRSNGGKPSVPLPHLPSRFRISRRSSLKRIREKLSSSVRGQNNFNKSGFGSLPRGGYTKLKISSDSEPEDSRPAECSIPKPPVKTGNAEANNVQCPNCGITLNQDVRHIGQCQSQGRSELPALICLDDFPPSTGGDKVSDGPTANKVVLVEIVKPTSLVDVPLPSVISTEKENGVVAWEHSNGQHANGKSSGKQTIHFATNEGHGSSLSPMNGSETDSSEDFVNRNTSDAGSSSEEQMGDLIHPNGTNANDEAAESVDDNTKDVDGKDSVVNRLRRQIERDQEHITDLYKELEEERNASAVATSEAMAMITRLQEEKAALHMEAMQYLRMMEEQAEHDVEALEKASDLLADREKEIQDLESELDYYRVKYPEDEAFDELTA</sequence>
<reference evidence="2" key="1">
    <citation type="journal article" date="2023" name="Front. Plant Sci.">
        <title>Chromosomal-level genome assembly of Melastoma candidum provides insights into trichome evolution.</title>
        <authorList>
            <person name="Zhong Y."/>
            <person name="Wu W."/>
            <person name="Sun C."/>
            <person name="Zou P."/>
            <person name="Liu Y."/>
            <person name="Dai S."/>
            <person name="Zhou R."/>
        </authorList>
    </citation>
    <scope>NUCLEOTIDE SEQUENCE [LARGE SCALE GENOMIC DNA]</scope>
</reference>
<comment type="caution">
    <text evidence="1">The sequence shown here is derived from an EMBL/GenBank/DDBJ whole genome shotgun (WGS) entry which is preliminary data.</text>
</comment>
<evidence type="ECO:0000313" key="2">
    <source>
        <dbReference type="Proteomes" id="UP001057402"/>
    </source>
</evidence>
<name>A0ACB9MZZ9_9MYRT</name>
<dbReference type="Proteomes" id="UP001057402">
    <property type="component" value="Chromosome 8"/>
</dbReference>
<organism evidence="1 2">
    <name type="scientific">Melastoma candidum</name>
    <dbReference type="NCBI Taxonomy" id="119954"/>
    <lineage>
        <taxon>Eukaryota</taxon>
        <taxon>Viridiplantae</taxon>
        <taxon>Streptophyta</taxon>
        <taxon>Embryophyta</taxon>
        <taxon>Tracheophyta</taxon>
        <taxon>Spermatophyta</taxon>
        <taxon>Magnoliopsida</taxon>
        <taxon>eudicotyledons</taxon>
        <taxon>Gunneridae</taxon>
        <taxon>Pentapetalae</taxon>
        <taxon>rosids</taxon>
        <taxon>malvids</taxon>
        <taxon>Myrtales</taxon>
        <taxon>Melastomataceae</taxon>
        <taxon>Melastomatoideae</taxon>
        <taxon>Melastomateae</taxon>
        <taxon>Melastoma</taxon>
    </lineage>
</organism>